<evidence type="ECO:0000313" key="2">
    <source>
        <dbReference type="Proteomes" id="UP000499080"/>
    </source>
</evidence>
<evidence type="ECO:0000313" key="1">
    <source>
        <dbReference type="EMBL" id="GBM50160.1"/>
    </source>
</evidence>
<dbReference type="AlphaFoldDB" id="A0A4Y2G8Y0"/>
<gene>
    <name evidence="1" type="ORF">AVEN_50056_1</name>
</gene>
<keyword evidence="2" id="KW-1185">Reference proteome</keyword>
<dbReference type="Proteomes" id="UP000499080">
    <property type="component" value="Unassembled WGS sequence"/>
</dbReference>
<reference evidence="1 2" key="1">
    <citation type="journal article" date="2019" name="Sci. Rep.">
        <title>Orb-weaving spider Araneus ventricosus genome elucidates the spidroin gene catalogue.</title>
        <authorList>
            <person name="Kono N."/>
            <person name="Nakamura H."/>
            <person name="Ohtoshi R."/>
            <person name="Moran D.A.P."/>
            <person name="Shinohara A."/>
            <person name="Yoshida Y."/>
            <person name="Fujiwara M."/>
            <person name="Mori M."/>
            <person name="Tomita M."/>
            <person name="Arakawa K."/>
        </authorList>
    </citation>
    <scope>NUCLEOTIDE SEQUENCE [LARGE SCALE GENOMIC DNA]</scope>
</reference>
<accession>A0A4Y2G8Y0</accession>
<dbReference type="OrthoDB" id="10352581at2759"/>
<proteinExistence type="predicted"/>
<sequence>MQLSPKLFARIAIEEYDFCFVGVDCSPPDCAPLPQRNHCLDEVKKGVEAEFREVLSRTPLELSVGRNPLCSFIIKIAGAVPESGRTGMLAPGHATCSPATFYFPSHNVPFSDSFFHTVKACLRK</sequence>
<name>A0A4Y2G8Y0_ARAVE</name>
<dbReference type="EMBL" id="BGPR01001288">
    <property type="protein sequence ID" value="GBM50160.1"/>
    <property type="molecule type" value="Genomic_DNA"/>
</dbReference>
<organism evidence="1 2">
    <name type="scientific">Araneus ventricosus</name>
    <name type="common">Orbweaver spider</name>
    <name type="synonym">Epeira ventricosa</name>
    <dbReference type="NCBI Taxonomy" id="182803"/>
    <lineage>
        <taxon>Eukaryota</taxon>
        <taxon>Metazoa</taxon>
        <taxon>Ecdysozoa</taxon>
        <taxon>Arthropoda</taxon>
        <taxon>Chelicerata</taxon>
        <taxon>Arachnida</taxon>
        <taxon>Araneae</taxon>
        <taxon>Araneomorphae</taxon>
        <taxon>Entelegynae</taxon>
        <taxon>Araneoidea</taxon>
        <taxon>Araneidae</taxon>
        <taxon>Araneus</taxon>
    </lineage>
</organism>
<protein>
    <submittedName>
        <fullName evidence="1">Uncharacterized protein</fullName>
    </submittedName>
</protein>
<comment type="caution">
    <text evidence="1">The sequence shown here is derived from an EMBL/GenBank/DDBJ whole genome shotgun (WGS) entry which is preliminary data.</text>
</comment>